<dbReference type="EMBL" id="MHCJ01000003">
    <property type="protein sequence ID" value="OGY18947.1"/>
    <property type="molecule type" value="Genomic_DNA"/>
</dbReference>
<comment type="function">
    <text evidence="7">The globular domain of the protein is located near the polypeptide exit tunnel on the outside of the subunit, while an extended beta-hairpin is found that lines the wall of the exit tunnel in the center of the 70S ribosome.</text>
</comment>
<dbReference type="PANTHER" id="PTHR13501:SF8">
    <property type="entry name" value="LARGE RIBOSOMAL SUBUNIT PROTEIN UL22M"/>
    <property type="match status" value="1"/>
</dbReference>
<dbReference type="SUPFAM" id="SSF54843">
    <property type="entry name" value="Ribosomal protein L22"/>
    <property type="match status" value="1"/>
</dbReference>
<dbReference type="GO" id="GO:0022625">
    <property type="term" value="C:cytosolic large ribosomal subunit"/>
    <property type="evidence" value="ECO:0007669"/>
    <property type="project" value="TreeGrafter"/>
</dbReference>
<dbReference type="Proteomes" id="UP000179233">
    <property type="component" value="Unassembled WGS sequence"/>
</dbReference>
<dbReference type="GO" id="GO:0003735">
    <property type="term" value="F:structural constituent of ribosome"/>
    <property type="evidence" value="ECO:0007669"/>
    <property type="project" value="InterPro"/>
</dbReference>
<evidence type="ECO:0000256" key="6">
    <source>
        <dbReference type="ARBA" id="ARBA00035207"/>
    </source>
</evidence>
<comment type="subunit">
    <text evidence="7 9">Part of the 50S ribosomal subunit.</text>
</comment>
<evidence type="ECO:0000313" key="11">
    <source>
        <dbReference type="EMBL" id="OGY18947.1"/>
    </source>
</evidence>
<evidence type="ECO:0000256" key="5">
    <source>
        <dbReference type="ARBA" id="ARBA00023274"/>
    </source>
</evidence>
<dbReference type="InterPro" id="IPR036394">
    <property type="entry name" value="Ribosomal_uL22_sf"/>
</dbReference>
<keyword evidence="3 7" id="KW-0694">RNA-binding</keyword>
<evidence type="ECO:0000313" key="12">
    <source>
        <dbReference type="Proteomes" id="UP000179233"/>
    </source>
</evidence>
<evidence type="ECO:0000256" key="7">
    <source>
        <dbReference type="HAMAP-Rule" id="MF_01331"/>
    </source>
</evidence>
<dbReference type="GO" id="GO:0006412">
    <property type="term" value="P:translation"/>
    <property type="evidence" value="ECO:0007669"/>
    <property type="project" value="UniProtKB-UniRule"/>
</dbReference>
<evidence type="ECO:0000256" key="1">
    <source>
        <dbReference type="ARBA" id="ARBA00009451"/>
    </source>
</evidence>
<keyword evidence="4 7" id="KW-0689">Ribosomal protein</keyword>
<organism evidence="11 12">
    <name type="scientific">Candidatus Chisholmbacteria bacterium RIFCSPHIGHO2_01_FULL_52_32</name>
    <dbReference type="NCBI Taxonomy" id="1797591"/>
    <lineage>
        <taxon>Bacteria</taxon>
        <taxon>Candidatus Chisholmiibacteriota</taxon>
    </lineage>
</organism>
<evidence type="ECO:0000256" key="9">
    <source>
        <dbReference type="RuleBase" id="RU004006"/>
    </source>
</evidence>
<reference evidence="11 12" key="1">
    <citation type="journal article" date="2016" name="Nat. Commun.">
        <title>Thousands of microbial genomes shed light on interconnected biogeochemical processes in an aquifer system.</title>
        <authorList>
            <person name="Anantharaman K."/>
            <person name="Brown C.T."/>
            <person name="Hug L.A."/>
            <person name="Sharon I."/>
            <person name="Castelle C.J."/>
            <person name="Probst A.J."/>
            <person name="Thomas B.C."/>
            <person name="Singh A."/>
            <person name="Wilkins M.J."/>
            <person name="Karaoz U."/>
            <person name="Brodie E.L."/>
            <person name="Williams K.H."/>
            <person name="Hubbard S.S."/>
            <person name="Banfield J.F."/>
        </authorList>
    </citation>
    <scope>NUCLEOTIDE SEQUENCE [LARGE SCALE GENOMIC DNA]</scope>
</reference>
<dbReference type="InterPro" id="IPR047867">
    <property type="entry name" value="Ribosomal_uL22_bac/org-type"/>
</dbReference>
<keyword evidence="2 7" id="KW-0699">rRNA-binding</keyword>
<dbReference type="CDD" id="cd00336">
    <property type="entry name" value="Ribosomal_L22"/>
    <property type="match status" value="1"/>
</dbReference>
<dbReference type="InterPro" id="IPR001063">
    <property type="entry name" value="Ribosomal_uL22"/>
</dbReference>
<dbReference type="Pfam" id="PF00237">
    <property type="entry name" value="Ribosomal_L22"/>
    <property type="match status" value="1"/>
</dbReference>
<gene>
    <name evidence="7" type="primary">rplV</name>
    <name evidence="11" type="ORF">A2786_05140</name>
</gene>
<proteinExistence type="inferred from homology"/>
<dbReference type="Gene3D" id="3.90.470.10">
    <property type="entry name" value="Ribosomal protein L22/L17"/>
    <property type="match status" value="1"/>
</dbReference>
<comment type="similarity">
    <text evidence="1 7 8">Belongs to the universal ribosomal protein uL22 family.</text>
</comment>
<keyword evidence="5 7" id="KW-0687">Ribonucleoprotein</keyword>
<evidence type="ECO:0000256" key="8">
    <source>
        <dbReference type="RuleBase" id="RU004005"/>
    </source>
</evidence>
<accession>A0A1G1VUR4</accession>
<dbReference type="NCBIfam" id="TIGR01044">
    <property type="entry name" value="rplV_bact"/>
    <property type="match status" value="1"/>
</dbReference>
<comment type="function">
    <text evidence="7 10">This protein binds specifically to 23S rRNA; its binding is stimulated by other ribosomal proteins, e.g., L4, L17, and L20. It is important during the early stages of 50S assembly. It makes multiple contacts with different domains of the 23S rRNA in the assembled 50S subunit and ribosome.</text>
</comment>
<dbReference type="InterPro" id="IPR005727">
    <property type="entry name" value="Ribosomal_uL22_bac/chlpt-type"/>
</dbReference>
<dbReference type="AlphaFoldDB" id="A0A1G1VUR4"/>
<dbReference type="HAMAP" id="MF_01331_B">
    <property type="entry name" value="Ribosomal_uL22_B"/>
    <property type="match status" value="1"/>
</dbReference>
<dbReference type="GO" id="GO:0019843">
    <property type="term" value="F:rRNA binding"/>
    <property type="evidence" value="ECO:0007669"/>
    <property type="project" value="UniProtKB-UniRule"/>
</dbReference>
<sequence>MRVKAQQKYIRISPRKIRLVADAIRNLKPNQAIEKLQFIRKTASIPLAKTIKQAVANAVKNANLSEESLRFERISVGAGPTLKRWNAVSRGRAHAIKKRTSHITIILKSEESKTDQKKGLKDGAKS</sequence>
<evidence type="ECO:0000256" key="4">
    <source>
        <dbReference type="ARBA" id="ARBA00022980"/>
    </source>
</evidence>
<protein>
    <recommendedName>
        <fullName evidence="6 7">Large ribosomal subunit protein uL22</fullName>
    </recommendedName>
</protein>
<comment type="caution">
    <text evidence="11">The sequence shown here is derived from an EMBL/GenBank/DDBJ whole genome shotgun (WGS) entry which is preliminary data.</text>
</comment>
<dbReference type="PANTHER" id="PTHR13501">
    <property type="entry name" value="CHLOROPLAST 50S RIBOSOMAL PROTEIN L22-RELATED"/>
    <property type="match status" value="1"/>
</dbReference>
<evidence type="ECO:0000256" key="2">
    <source>
        <dbReference type="ARBA" id="ARBA00022730"/>
    </source>
</evidence>
<evidence type="ECO:0000256" key="10">
    <source>
        <dbReference type="RuleBase" id="RU004008"/>
    </source>
</evidence>
<name>A0A1G1VUR4_9BACT</name>
<evidence type="ECO:0000256" key="3">
    <source>
        <dbReference type="ARBA" id="ARBA00022884"/>
    </source>
</evidence>